<dbReference type="InterPro" id="IPR006068">
    <property type="entry name" value="ATPase_P-typ_cation-transptr_C"/>
</dbReference>
<reference evidence="3 4" key="1">
    <citation type="submission" date="2022-12" db="EMBL/GenBank/DDBJ databases">
        <title>Chromosome-level genome of Tegillarca granosa.</title>
        <authorList>
            <person name="Kim J."/>
        </authorList>
    </citation>
    <scope>NUCLEOTIDE SEQUENCE [LARGE SCALE GENOMIC DNA]</scope>
    <source>
        <strain evidence="3">Teg-2019</strain>
        <tissue evidence="3">Adductor muscle</tissue>
    </source>
</reference>
<keyword evidence="1" id="KW-0812">Transmembrane</keyword>
<dbReference type="EMBL" id="JARBDR010000214">
    <property type="protein sequence ID" value="KAJ8319480.1"/>
    <property type="molecule type" value="Genomic_DNA"/>
</dbReference>
<feature type="transmembrane region" description="Helical" evidence="1">
    <location>
        <begin position="190"/>
        <end position="215"/>
    </location>
</feature>
<evidence type="ECO:0000313" key="4">
    <source>
        <dbReference type="Proteomes" id="UP001217089"/>
    </source>
</evidence>
<dbReference type="PANTHER" id="PTHR13219">
    <property type="entry name" value="TRANSMEMBRANE PROTEIN 94"/>
    <property type="match status" value="1"/>
</dbReference>
<feature type="transmembrane region" description="Helical" evidence="1">
    <location>
        <begin position="291"/>
        <end position="311"/>
    </location>
</feature>
<dbReference type="Proteomes" id="UP001217089">
    <property type="component" value="Unassembled WGS sequence"/>
</dbReference>
<keyword evidence="1" id="KW-0472">Membrane</keyword>
<dbReference type="SUPFAM" id="SSF81665">
    <property type="entry name" value="Calcium ATPase, transmembrane domain M"/>
    <property type="match status" value="1"/>
</dbReference>
<organism evidence="3 4">
    <name type="scientific">Tegillarca granosa</name>
    <name type="common">Malaysian cockle</name>
    <name type="synonym">Anadara granosa</name>
    <dbReference type="NCBI Taxonomy" id="220873"/>
    <lineage>
        <taxon>Eukaryota</taxon>
        <taxon>Metazoa</taxon>
        <taxon>Spiralia</taxon>
        <taxon>Lophotrochozoa</taxon>
        <taxon>Mollusca</taxon>
        <taxon>Bivalvia</taxon>
        <taxon>Autobranchia</taxon>
        <taxon>Pteriomorphia</taxon>
        <taxon>Arcoida</taxon>
        <taxon>Arcoidea</taxon>
        <taxon>Arcidae</taxon>
        <taxon>Tegillarca</taxon>
    </lineage>
</organism>
<dbReference type="InterPro" id="IPR023298">
    <property type="entry name" value="ATPase_P-typ_TM_dom_sf"/>
</dbReference>
<feature type="transmembrane region" description="Helical" evidence="1">
    <location>
        <begin position="331"/>
        <end position="353"/>
    </location>
</feature>
<evidence type="ECO:0000256" key="1">
    <source>
        <dbReference type="SAM" id="Phobius"/>
    </source>
</evidence>
<feature type="transmembrane region" description="Helical" evidence="1">
    <location>
        <begin position="118"/>
        <end position="143"/>
    </location>
</feature>
<evidence type="ECO:0000313" key="3">
    <source>
        <dbReference type="EMBL" id="KAJ8319480.1"/>
    </source>
</evidence>
<accession>A0ABQ9FT64</accession>
<proteinExistence type="predicted"/>
<dbReference type="Gene3D" id="1.20.1110.10">
    <property type="entry name" value="Calcium-transporting ATPase, transmembrane domain"/>
    <property type="match status" value="1"/>
</dbReference>
<dbReference type="Pfam" id="PF00689">
    <property type="entry name" value="Cation_ATPase_C"/>
    <property type="match status" value="1"/>
</dbReference>
<sequence length="382" mass="43154">MVNLFTDCTVETTQEMIKIMQENGQVVLCVGSSVNMLNTAIFLQSDCSVAVEPLLPQVCAKKPAIVQTRSEHILTPTQLAAALISIPCPMGFKLDDHIGAIHFIAEARSYLMAMRNCFYLMLCYHLAIMLGQVVSSLLLFPPVLSSQHLLWLIFIIIPVLCVSLMGIPVDPRVMNNATSKNSDPINRDMVVQFLGYFVLRFIPAVFVCLFCYGLTLHSFCIKENMSTGASVCTLYAFSDYNATETRFWYDKFSGGLIVAQNVFLFLLVLYFVCISVSFVHWSDHLWQHVPFTNKFWSIVTPVLCISQIIFFACDVVLRNNSVRQSFSLSDIHPAVYAVGFCFPVIILVVNELVKKHEVKLYVRYQKRTRLNFGTKLGMNSPF</sequence>
<feature type="domain" description="Cation-transporting P-type ATPase C-terminal" evidence="2">
    <location>
        <begin position="142"/>
        <end position="355"/>
    </location>
</feature>
<keyword evidence="1" id="KW-1133">Transmembrane helix</keyword>
<keyword evidence="4" id="KW-1185">Reference proteome</keyword>
<dbReference type="PANTHER" id="PTHR13219:SF6">
    <property type="entry name" value="TRANSMEMBRANE PROTEIN 94"/>
    <property type="match status" value="1"/>
</dbReference>
<feature type="transmembrane region" description="Helical" evidence="1">
    <location>
        <begin position="149"/>
        <end position="169"/>
    </location>
</feature>
<evidence type="ECO:0000259" key="2">
    <source>
        <dbReference type="Pfam" id="PF00689"/>
    </source>
</evidence>
<gene>
    <name evidence="3" type="ORF">KUTeg_004571</name>
</gene>
<comment type="caution">
    <text evidence="3">The sequence shown here is derived from an EMBL/GenBank/DDBJ whole genome shotgun (WGS) entry which is preliminary data.</text>
</comment>
<protein>
    <recommendedName>
        <fullName evidence="2">Cation-transporting P-type ATPase C-terminal domain-containing protein</fullName>
    </recommendedName>
</protein>
<dbReference type="InterPro" id="IPR039720">
    <property type="entry name" value="TMEM94"/>
</dbReference>
<feature type="transmembrane region" description="Helical" evidence="1">
    <location>
        <begin position="257"/>
        <end position="279"/>
    </location>
</feature>
<name>A0ABQ9FT64_TEGGR</name>